<dbReference type="Pfam" id="PF02458">
    <property type="entry name" value="Transferase"/>
    <property type="match status" value="1"/>
</dbReference>
<sequence>MNRHDIQNSNNDSQDETAAHESDRVLRLPESDSCASSDLLQGTGASRNTGKSQDIMSEFVLKLKLVHPLSYIDQSVSRKYVRRMFIFDFPVVNETTINEATSAIRNGVAVALKHFPFLTGMLGPANHDEKDNVLLRYGHIDELRQIRDETFKTRVHKGSELIDLGGYDHLSRVGMPTSCLNMQDYCATDPEWTMPRWIPVFAMQANFLEDGALILCLEFQHSVADGFSIGMFLSILSLGIRGALTIDSVPKYDDCDIDSTFENHILELQEISKTDTFPEWDFRNFKLPPRKQVDSHIVTMSAKTVAEMKRRITIHIHDHFPDEDRWVSSIDCICAMLWVYISRARLLEGDSTTIFTTAVNARGKFIDEVVKSYFGNMFTTVSLRTKARHIVPKPSYDKLSPRKRILPPVELGEIAEVAANIREELELIDQDYVLQRMARLATLTKPTEAAVAAQRACRPAETGVRFGSLVKFGADVPFGIPGTTGDGTARFCRKPWMRDEGMINLLPRKGGTKGDADWEILLCLPDKTISALLKEDELGQFVEKHVHDNDPSKHGKRRTTRPGGRSINLIGTEKVLF</sequence>
<proteinExistence type="predicted"/>
<feature type="region of interest" description="Disordered" evidence="2">
    <location>
        <begin position="1"/>
        <end position="26"/>
    </location>
</feature>
<dbReference type="PANTHER" id="PTHR31896">
    <property type="entry name" value="FAMILY REGULATORY PROTEIN, PUTATIVE (AFU_ORTHOLOGUE AFUA_3G14730)-RELATED"/>
    <property type="match status" value="1"/>
</dbReference>
<keyword evidence="1 3" id="KW-0808">Transferase</keyword>
<dbReference type="PANTHER" id="PTHR31896:SF64">
    <property type="entry name" value="TRICHOTHECENE 3-O-ACETYLTRANSFERASE"/>
    <property type="match status" value="1"/>
</dbReference>
<dbReference type="InterPro" id="IPR051283">
    <property type="entry name" value="Sec_Metabolite_Acyltrans"/>
</dbReference>
<evidence type="ECO:0000256" key="1">
    <source>
        <dbReference type="ARBA" id="ARBA00022679"/>
    </source>
</evidence>
<dbReference type="RefSeq" id="XP_045958485.1">
    <property type="nucleotide sequence ID" value="XM_046109165.1"/>
</dbReference>
<dbReference type="AlphaFoldDB" id="A0A9P8ZYN5"/>
<comment type="caution">
    <text evidence="3">The sequence shown here is derived from an EMBL/GenBank/DDBJ whole genome shotgun (WGS) entry which is preliminary data.</text>
</comment>
<keyword evidence="4" id="KW-1185">Reference proteome</keyword>
<dbReference type="Proteomes" id="UP000758603">
    <property type="component" value="Unassembled WGS sequence"/>
</dbReference>
<evidence type="ECO:0000313" key="3">
    <source>
        <dbReference type="EMBL" id="KAH6654215.1"/>
    </source>
</evidence>
<organism evidence="3 4">
    <name type="scientific">Truncatella angustata</name>
    <dbReference type="NCBI Taxonomy" id="152316"/>
    <lineage>
        <taxon>Eukaryota</taxon>
        <taxon>Fungi</taxon>
        <taxon>Dikarya</taxon>
        <taxon>Ascomycota</taxon>
        <taxon>Pezizomycotina</taxon>
        <taxon>Sordariomycetes</taxon>
        <taxon>Xylariomycetidae</taxon>
        <taxon>Amphisphaeriales</taxon>
        <taxon>Sporocadaceae</taxon>
        <taxon>Truncatella</taxon>
    </lineage>
</organism>
<dbReference type="EMBL" id="JAGPXC010000004">
    <property type="protein sequence ID" value="KAH6654215.1"/>
    <property type="molecule type" value="Genomic_DNA"/>
</dbReference>
<gene>
    <name evidence="3" type="ORF">BKA67DRAFT_691270</name>
</gene>
<dbReference type="OrthoDB" id="1862401at2759"/>
<protein>
    <submittedName>
        <fullName evidence="3">Transferase family-domain-containing protein</fullName>
    </submittedName>
</protein>
<dbReference type="Gene3D" id="3.30.559.10">
    <property type="entry name" value="Chloramphenicol acetyltransferase-like domain"/>
    <property type="match status" value="2"/>
</dbReference>
<feature type="region of interest" description="Disordered" evidence="2">
    <location>
        <begin position="31"/>
        <end position="50"/>
    </location>
</feature>
<dbReference type="GO" id="GO:0016740">
    <property type="term" value="F:transferase activity"/>
    <property type="evidence" value="ECO:0007669"/>
    <property type="project" value="UniProtKB-KW"/>
</dbReference>
<evidence type="ECO:0000256" key="2">
    <source>
        <dbReference type="SAM" id="MobiDB-lite"/>
    </source>
</evidence>
<feature type="region of interest" description="Disordered" evidence="2">
    <location>
        <begin position="546"/>
        <end position="566"/>
    </location>
</feature>
<dbReference type="InterPro" id="IPR023213">
    <property type="entry name" value="CAT-like_dom_sf"/>
</dbReference>
<reference evidence="3" key="1">
    <citation type="journal article" date="2021" name="Nat. Commun.">
        <title>Genetic determinants of endophytism in the Arabidopsis root mycobiome.</title>
        <authorList>
            <person name="Mesny F."/>
            <person name="Miyauchi S."/>
            <person name="Thiergart T."/>
            <person name="Pickel B."/>
            <person name="Atanasova L."/>
            <person name="Karlsson M."/>
            <person name="Huettel B."/>
            <person name="Barry K.W."/>
            <person name="Haridas S."/>
            <person name="Chen C."/>
            <person name="Bauer D."/>
            <person name="Andreopoulos W."/>
            <person name="Pangilinan J."/>
            <person name="LaButti K."/>
            <person name="Riley R."/>
            <person name="Lipzen A."/>
            <person name="Clum A."/>
            <person name="Drula E."/>
            <person name="Henrissat B."/>
            <person name="Kohler A."/>
            <person name="Grigoriev I.V."/>
            <person name="Martin F.M."/>
            <person name="Hacquard S."/>
        </authorList>
    </citation>
    <scope>NUCLEOTIDE SEQUENCE</scope>
    <source>
        <strain evidence="3">MPI-SDFR-AT-0073</strain>
    </source>
</reference>
<feature type="compositionally biased region" description="Basic and acidic residues" evidence="2">
    <location>
        <begin position="17"/>
        <end position="26"/>
    </location>
</feature>
<feature type="compositionally biased region" description="Polar residues" evidence="2">
    <location>
        <begin position="33"/>
        <end position="50"/>
    </location>
</feature>
<accession>A0A9P8ZYN5</accession>
<name>A0A9P8ZYN5_9PEZI</name>
<dbReference type="GeneID" id="70138056"/>
<evidence type="ECO:0000313" key="4">
    <source>
        <dbReference type="Proteomes" id="UP000758603"/>
    </source>
</evidence>